<dbReference type="OrthoDB" id="9815825at2"/>
<reference evidence="4 5" key="1">
    <citation type="submission" date="2018-05" db="EMBL/GenBank/DDBJ databases">
        <title>Genomic analysis of Gracilibacillus dipsosauri DD1 reveals novel features of a salt-tolerant amylase.</title>
        <authorList>
            <person name="Deutch C.E."/>
            <person name="Yang S."/>
        </authorList>
    </citation>
    <scope>NUCLEOTIDE SEQUENCE [LARGE SCALE GENOMIC DNA]</scope>
    <source>
        <strain evidence="4 5">DD1</strain>
    </source>
</reference>
<feature type="domain" description="Gfo/Idh/MocA-like oxidoreductase N-terminal" evidence="2">
    <location>
        <begin position="4"/>
        <end position="116"/>
    </location>
</feature>
<dbReference type="EMBL" id="QGTD01000003">
    <property type="protein sequence ID" value="PWU70165.1"/>
    <property type="molecule type" value="Genomic_DNA"/>
</dbReference>
<dbReference type="InterPro" id="IPR000683">
    <property type="entry name" value="Gfo/Idh/MocA-like_OxRdtase_N"/>
</dbReference>
<evidence type="ECO:0000259" key="3">
    <source>
        <dbReference type="Pfam" id="PF22725"/>
    </source>
</evidence>
<keyword evidence="1" id="KW-0560">Oxidoreductase</keyword>
<dbReference type="SUPFAM" id="SSF55347">
    <property type="entry name" value="Glyceraldehyde-3-phosphate dehydrogenase-like, C-terminal domain"/>
    <property type="match status" value="1"/>
</dbReference>
<evidence type="ECO:0000313" key="4">
    <source>
        <dbReference type="EMBL" id="PWU70165.1"/>
    </source>
</evidence>
<proteinExistence type="predicted"/>
<dbReference type="Gene3D" id="3.30.360.10">
    <property type="entry name" value="Dihydrodipicolinate Reductase, domain 2"/>
    <property type="match status" value="1"/>
</dbReference>
<dbReference type="Pfam" id="PF01408">
    <property type="entry name" value="GFO_IDH_MocA"/>
    <property type="match status" value="1"/>
</dbReference>
<dbReference type="Pfam" id="PF22725">
    <property type="entry name" value="GFO_IDH_MocA_C3"/>
    <property type="match status" value="1"/>
</dbReference>
<sequence length="366" mass="40200">MNQLNVGIIGCGNISRIYLENAKRFKNYTIQAVADLVLDRAKSHAAEYGVPKAYTTEELLLDPEIDFVINLTIPAVHAEIAIKALENGKHVYGEKPLAVTREEANKMLELAKEKGLYIGNAPDTFLGGGIQTCKKLLDDGVIGKPISATAFMMIPGHERWHPDPAFYYQVGGGPLFDMGPYYLTALIALIGPISRVTGSAQMTYKERTITSKQKYGEKIKVETPTQINSVLDFENGAVASMVMSFDTWHHGLPHIEIYGTEGSMIVPDPNTFGGPVMIRRKDDSDWTEVPLTHGFTDNSRGLGVAEMVDAILAKRTARTDGTLAYHVLDIMHGIHDASSDGKHYIVPSHCKQPEPLPEGIAEDYFA</sequence>
<evidence type="ECO:0000256" key="1">
    <source>
        <dbReference type="ARBA" id="ARBA00023002"/>
    </source>
</evidence>
<dbReference type="RefSeq" id="WP_109983053.1">
    <property type="nucleotide sequence ID" value="NZ_QGTD01000003.1"/>
</dbReference>
<comment type="caution">
    <text evidence="4">The sequence shown here is derived from an EMBL/GenBank/DDBJ whole genome shotgun (WGS) entry which is preliminary data.</text>
</comment>
<dbReference type="Gene3D" id="3.40.50.720">
    <property type="entry name" value="NAD(P)-binding Rossmann-like Domain"/>
    <property type="match status" value="1"/>
</dbReference>
<dbReference type="SUPFAM" id="SSF51735">
    <property type="entry name" value="NAD(P)-binding Rossmann-fold domains"/>
    <property type="match status" value="1"/>
</dbReference>
<dbReference type="AlphaFoldDB" id="A0A317L3D3"/>
<feature type="domain" description="GFO/IDH/MocA-like oxidoreductase" evidence="3">
    <location>
        <begin position="130"/>
        <end position="264"/>
    </location>
</feature>
<gene>
    <name evidence="4" type="ORF">DLJ74_01500</name>
</gene>
<evidence type="ECO:0000259" key="2">
    <source>
        <dbReference type="Pfam" id="PF01408"/>
    </source>
</evidence>
<dbReference type="GO" id="GO:0016491">
    <property type="term" value="F:oxidoreductase activity"/>
    <property type="evidence" value="ECO:0007669"/>
    <property type="project" value="UniProtKB-KW"/>
</dbReference>
<dbReference type="GO" id="GO:0000166">
    <property type="term" value="F:nucleotide binding"/>
    <property type="evidence" value="ECO:0007669"/>
    <property type="project" value="InterPro"/>
</dbReference>
<dbReference type="Proteomes" id="UP000245624">
    <property type="component" value="Unassembled WGS sequence"/>
</dbReference>
<dbReference type="PANTHER" id="PTHR43818:SF11">
    <property type="entry name" value="BCDNA.GH03377"/>
    <property type="match status" value="1"/>
</dbReference>
<name>A0A317L3D3_9BACI</name>
<organism evidence="4 5">
    <name type="scientific">Gracilibacillus dipsosauri</name>
    <dbReference type="NCBI Taxonomy" id="178340"/>
    <lineage>
        <taxon>Bacteria</taxon>
        <taxon>Bacillati</taxon>
        <taxon>Bacillota</taxon>
        <taxon>Bacilli</taxon>
        <taxon>Bacillales</taxon>
        <taxon>Bacillaceae</taxon>
        <taxon>Gracilibacillus</taxon>
    </lineage>
</organism>
<dbReference type="PANTHER" id="PTHR43818">
    <property type="entry name" value="BCDNA.GH03377"/>
    <property type="match status" value="1"/>
</dbReference>
<dbReference type="InterPro" id="IPR055170">
    <property type="entry name" value="GFO_IDH_MocA-like_dom"/>
</dbReference>
<accession>A0A317L3D3</accession>
<dbReference type="InterPro" id="IPR050463">
    <property type="entry name" value="Gfo/Idh/MocA_oxidrdct_glycsds"/>
</dbReference>
<protein>
    <submittedName>
        <fullName evidence="4">Oxidoreductase</fullName>
    </submittedName>
</protein>
<evidence type="ECO:0000313" key="5">
    <source>
        <dbReference type="Proteomes" id="UP000245624"/>
    </source>
</evidence>
<dbReference type="InterPro" id="IPR036291">
    <property type="entry name" value="NAD(P)-bd_dom_sf"/>
</dbReference>
<keyword evidence="5" id="KW-1185">Reference proteome</keyword>